<dbReference type="EMBL" id="CP002069">
    <property type="protein sequence ID" value="ADI74718.1"/>
    <property type="molecule type" value="Genomic_DNA"/>
</dbReference>
<evidence type="ECO:0000313" key="1">
    <source>
        <dbReference type="EMBL" id="ADI74718.1"/>
    </source>
</evidence>
<dbReference type="RefSeq" id="WP_013195283.1">
    <property type="nucleotide sequence ID" value="NC_014253.1"/>
</dbReference>
<protein>
    <submittedName>
        <fullName evidence="1">Uncharacterized protein</fullName>
    </submittedName>
</protein>
<dbReference type="KEGG" id="mev:Metev_1887"/>
<dbReference type="Proteomes" id="UP000000391">
    <property type="component" value="Chromosome"/>
</dbReference>
<gene>
    <name evidence="1" type="ordered locus">Metev_1887</name>
</gene>
<dbReference type="AlphaFoldDB" id="D7EA47"/>
<sequence length="78" mass="8841">MLSEQVQVPYNKKINKIHRFGCKPVAELISYTDGTSCLINRITGDEEVFEEEKKDLAFSIAQSISEKYDIDNPTTGGW</sequence>
<dbReference type="HOGENOM" id="CLU_2613620_0_0_2"/>
<accession>D7EA47</accession>
<keyword evidence="2" id="KW-1185">Reference proteome</keyword>
<evidence type="ECO:0000313" key="2">
    <source>
        <dbReference type="Proteomes" id="UP000000391"/>
    </source>
</evidence>
<reference evidence="1 2" key="1">
    <citation type="submission" date="2010-06" db="EMBL/GenBank/DDBJ databases">
        <title>Complete sequence chromosome of Methanohalobium evestigatum Z-7303.</title>
        <authorList>
            <consortium name="US DOE Joint Genome Institute"/>
            <person name="Lucas S."/>
            <person name="Copeland A."/>
            <person name="Lapidus A."/>
            <person name="Cheng J.-F."/>
            <person name="Bruce D."/>
            <person name="Goodwin L."/>
            <person name="Pitluck S."/>
            <person name="Saunders E."/>
            <person name="Detter J.C."/>
            <person name="Han C."/>
            <person name="Tapia R."/>
            <person name="Land M."/>
            <person name="Hauser L."/>
            <person name="Kyrpides N."/>
            <person name="Mikhailova N."/>
            <person name="Sieprawska-Lupa M."/>
            <person name="Whitman W.B."/>
            <person name="Anderson I."/>
            <person name="Woyke T."/>
        </authorList>
    </citation>
    <scope>NUCLEOTIDE SEQUENCE [LARGE SCALE GENOMIC DNA]</scope>
    <source>
        <strain evidence="2">ATCC BAA-1072 / DSM 3721 / NBRC 107634 / OCM 161 / Z-7303</strain>
    </source>
</reference>
<name>D7EA47_METEZ</name>
<organism evidence="1 2">
    <name type="scientific">Methanohalobium evestigatum (strain ATCC BAA-1072 / DSM 3721 / NBRC 107634 / OCM 161 / Z-7303)</name>
    <dbReference type="NCBI Taxonomy" id="644295"/>
    <lineage>
        <taxon>Archaea</taxon>
        <taxon>Methanobacteriati</taxon>
        <taxon>Methanobacteriota</taxon>
        <taxon>Stenosarchaea group</taxon>
        <taxon>Methanomicrobia</taxon>
        <taxon>Methanosarcinales</taxon>
        <taxon>Methanosarcinaceae</taxon>
        <taxon>Methanohalobium</taxon>
    </lineage>
</organism>
<proteinExistence type="predicted"/>
<dbReference type="GeneID" id="9347545"/>